<evidence type="ECO:0000313" key="2">
    <source>
        <dbReference type="Proteomes" id="UP000034264"/>
    </source>
</evidence>
<evidence type="ECO:0000313" key="1">
    <source>
        <dbReference type="EMBL" id="KKU02638.1"/>
    </source>
</evidence>
<dbReference type="SUPFAM" id="SSF56784">
    <property type="entry name" value="HAD-like"/>
    <property type="match status" value="1"/>
</dbReference>
<dbReference type="Gene3D" id="3.40.50.1000">
    <property type="entry name" value="HAD superfamily/HAD-like"/>
    <property type="match status" value="1"/>
</dbReference>
<reference evidence="1 2" key="1">
    <citation type="journal article" date="2015" name="Nature">
        <title>rRNA introns, odd ribosomes, and small enigmatic genomes across a large radiation of phyla.</title>
        <authorList>
            <person name="Brown C.T."/>
            <person name="Hug L.A."/>
            <person name="Thomas B.C."/>
            <person name="Sharon I."/>
            <person name="Castelle C.J."/>
            <person name="Singh A."/>
            <person name="Wilkins M.J."/>
            <person name="Williams K.H."/>
            <person name="Banfield J.F."/>
        </authorList>
    </citation>
    <scope>NUCLEOTIDE SEQUENCE [LARGE SCALE GENOMIC DNA]</scope>
</reference>
<dbReference type="Gene3D" id="3.30.1240.10">
    <property type="match status" value="1"/>
</dbReference>
<dbReference type="InterPro" id="IPR023214">
    <property type="entry name" value="HAD_sf"/>
</dbReference>
<dbReference type="EMBL" id="LCKS01000010">
    <property type="protein sequence ID" value="KKU02638.1"/>
    <property type="molecule type" value="Genomic_DNA"/>
</dbReference>
<organism evidence="1 2">
    <name type="scientific">Candidatus Amesbacteria bacterium GW2011_GWC2_45_19</name>
    <dbReference type="NCBI Taxonomy" id="1618366"/>
    <lineage>
        <taxon>Bacteria</taxon>
        <taxon>Candidatus Amesiibacteriota</taxon>
    </lineage>
</organism>
<dbReference type="InterPro" id="IPR036412">
    <property type="entry name" value="HAD-like_sf"/>
</dbReference>
<sequence>MEKDLSAREQAVLFQKKGVLGLRDILTKTNSMLITDLDDTVKEAKKHLWADGKERKLFPETVIAMLAIHNSGAKLGIATEQAFSQIEPFISDISQLVIGSKDPYELFNGLIVGEGGSVVNSKERGQVILAPKRAIEDREKIVNWLWENVIPSKIEGWSILNGTNPDQATYVQLPPKEDVCIATASLWEMGPHISEKPEYIDRYKFIEATIRQALTSLGIKSLTTFEAGNGTLRIVPKYVNKAHSLELLSAYGVLELTNTVYSCDGPNDIKLAEKLKTKGGGVIAVANAVPKLHEISDYSATLPAGKGFAEAIFQIFPLEYLEAQKVLKKYKLV</sequence>
<protein>
    <recommendedName>
        <fullName evidence="3">Haloacid dehalogenase domain protein hydrolase type 3</fullName>
    </recommendedName>
</protein>
<proteinExistence type="predicted"/>
<evidence type="ECO:0008006" key="3">
    <source>
        <dbReference type="Google" id="ProtNLM"/>
    </source>
</evidence>
<comment type="caution">
    <text evidence="1">The sequence shown here is derived from an EMBL/GenBank/DDBJ whole genome shotgun (WGS) entry which is preliminary data.</text>
</comment>
<gene>
    <name evidence="1" type="ORF">UX05_C0010G0030</name>
</gene>
<dbReference type="Pfam" id="PF08282">
    <property type="entry name" value="Hydrolase_3"/>
    <property type="match status" value="1"/>
</dbReference>
<accession>A0A0G1PB90</accession>
<dbReference type="Proteomes" id="UP000034264">
    <property type="component" value="Unassembled WGS sequence"/>
</dbReference>
<name>A0A0G1PB90_9BACT</name>
<dbReference type="AlphaFoldDB" id="A0A0G1PB90"/>